<keyword evidence="2" id="KW-0472">Membrane</keyword>
<sequence length="525" mass="56144">MNSTNTKIIIGIVSLIILLIICFASYRLMKTDVKMNIVPDTAFVSNGESLQFTANVTGTTNTAVDWLVNDPSLGEINRSGLFIAKGGEGTIIVSARSREDTNVISTATVTLETNDESAPQVPVATPNKPRTPSKPKPPPKVNNPTPAPKKPVNQPDQPKIAVNDDSPIMPPPVQTTSNQNTNPSPRLPTSCIGGDIKRCEKLGPTTSRDEYSAFEMFCGNGEYIETLSVSNGAGLHGIGGKCMGPGSESKFFGGTHGSMDKTVGWRNGKPPAGGYQKIRAWSGGEWDSVGKITVYDKAGGEMSFASRMDKPERLFDCGQDGVITGIYGTTNTNTNMINTLGIQCGYISDAPPVTKEVPKPPTKETGPNCVGKDIKRCEKLAATKSRDTYTPFDFICANGEYIETISAASTAGLHGIGGQCTGSKDMKFFGGSHGHHDRTVGWRDNKPPPGGYQKIRAWAGSEWDSVGKIIISDKNGGEMSFATRMDQPEKIFDCGYDGVITGLHGSTNKETNMVSTLGVYCGYKK</sequence>
<dbReference type="EMBL" id="MN739359">
    <property type="protein sequence ID" value="QHT00851.1"/>
    <property type="molecule type" value="Genomic_DNA"/>
</dbReference>
<feature type="transmembrane region" description="Helical" evidence="2">
    <location>
        <begin position="6"/>
        <end position="26"/>
    </location>
</feature>
<keyword evidence="2" id="KW-0812">Transmembrane</keyword>
<dbReference type="AlphaFoldDB" id="A0A6C0C8T5"/>
<reference evidence="3" key="1">
    <citation type="journal article" date="2020" name="Nature">
        <title>Giant virus diversity and host interactions through global metagenomics.</title>
        <authorList>
            <person name="Schulz F."/>
            <person name="Roux S."/>
            <person name="Paez-Espino D."/>
            <person name="Jungbluth S."/>
            <person name="Walsh D.A."/>
            <person name="Denef V.J."/>
            <person name="McMahon K.D."/>
            <person name="Konstantinidis K.T."/>
            <person name="Eloe-Fadrosh E.A."/>
            <person name="Kyrpides N.C."/>
            <person name="Woyke T."/>
        </authorList>
    </citation>
    <scope>NUCLEOTIDE SEQUENCE</scope>
    <source>
        <strain evidence="3">GVMAG-M-3300020192-26</strain>
    </source>
</reference>
<evidence type="ECO:0008006" key="4">
    <source>
        <dbReference type="Google" id="ProtNLM"/>
    </source>
</evidence>
<evidence type="ECO:0000256" key="1">
    <source>
        <dbReference type="SAM" id="MobiDB-lite"/>
    </source>
</evidence>
<evidence type="ECO:0000313" key="3">
    <source>
        <dbReference type="EMBL" id="QHT00851.1"/>
    </source>
</evidence>
<accession>A0A6C0C8T5</accession>
<feature type="compositionally biased region" description="Pro residues" evidence="1">
    <location>
        <begin position="132"/>
        <end position="149"/>
    </location>
</feature>
<feature type="compositionally biased region" description="Polar residues" evidence="1">
    <location>
        <begin position="174"/>
        <end position="184"/>
    </location>
</feature>
<evidence type="ECO:0000256" key="2">
    <source>
        <dbReference type="SAM" id="Phobius"/>
    </source>
</evidence>
<feature type="region of interest" description="Disordered" evidence="1">
    <location>
        <begin position="109"/>
        <end position="192"/>
    </location>
</feature>
<proteinExistence type="predicted"/>
<name>A0A6C0C8T5_9ZZZZ</name>
<dbReference type="Gene3D" id="2.60.40.1080">
    <property type="match status" value="1"/>
</dbReference>
<protein>
    <recommendedName>
        <fullName evidence="4">BIG2 domain-containing protein</fullName>
    </recommendedName>
</protein>
<keyword evidence="2" id="KW-1133">Transmembrane helix</keyword>
<organism evidence="3">
    <name type="scientific">viral metagenome</name>
    <dbReference type="NCBI Taxonomy" id="1070528"/>
    <lineage>
        <taxon>unclassified sequences</taxon>
        <taxon>metagenomes</taxon>
        <taxon>organismal metagenomes</taxon>
    </lineage>
</organism>